<dbReference type="EMBL" id="JAACJL010000058">
    <property type="protein sequence ID" value="KAF4610555.1"/>
    <property type="molecule type" value="Genomic_DNA"/>
</dbReference>
<proteinExistence type="predicted"/>
<dbReference type="AlphaFoldDB" id="A0A8H4QGV9"/>
<dbReference type="Proteomes" id="UP000521872">
    <property type="component" value="Unassembled WGS sequence"/>
</dbReference>
<organism evidence="1 2">
    <name type="scientific">Agrocybe pediades</name>
    <dbReference type="NCBI Taxonomy" id="84607"/>
    <lineage>
        <taxon>Eukaryota</taxon>
        <taxon>Fungi</taxon>
        <taxon>Dikarya</taxon>
        <taxon>Basidiomycota</taxon>
        <taxon>Agaricomycotina</taxon>
        <taxon>Agaricomycetes</taxon>
        <taxon>Agaricomycetidae</taxon>
        <taxon>Agaricales</taxon>
        <taxon>Agaricineae</taxon>
        <taxon>Strophariaceae</taxon>
        <taxon>Agrocybe</taxon>
    </lineage>
</organism>
<comment type="caution">
    <text evidence="1">The sequence shown here is derived from an EMBL/GenBank/DDBJ whole genome shotgun (WGS) entry which is preliminary data.</text>
</comment>
<evidence type="ECO:0000313" key="2">
    <source>
        <dbReference type="Proteomes" id="UP000521872"/>
    </source>
</evidence>
<protein>
    <submittedName>
        <fullName evidence="1">Uncharacterized protein</fullName>
    </submittedName>
</protein>
<keyword evidence="2" id="KW-1185">Reference proteome</keyword>
<evidence type="ECO:0000313" key="1">
    <source>
        <dbReference type="EMBL" id="KAF4610555.1"/>
    </source>
</evidence>
<reference evidence="1 2" key="1">
    <citation type="submission" date="2019-12" db="EMBL/GenBank/DDBJ databases">
        <authorList>
            <person name="Floudas D."/>
            <person name="Bentzer J."/>
            <person name="Ahren D."/>
            <person name="Johansson T."/>
            <person name="Persson P."/>
            <person name="Tunlid A."/>
        </authorList>
    </citation>
    <scope>NUCLEOTIDE SEQUENCE [LARGE SCALE GENOMIC DNA]</scope>
    <source>
        <strain evidence="1 2">CBS 102.39</strain>
    </source>
</reference>
<sequence length="220" mass="25727">MKTQSTLTMVSVFLPILEYTQYGNCMRPFLESLKKVQSWSLRSSSHANVIGWMRSTAAEDEHEDYPNVLFIFPESFNPFQFSHLEASPAPFIRHTNCVSFVIAKSFNIEAICRVGKYLNPIIEDFTELHYLLHHELKIDDEKLKLAMGLFPKLEELQFRLWQDTSGGWPHTAEMEREKKMTLVKELGTTFPLLIRVVFLDSTILRRRTPEEPWIQYPART</sequence>
<accession>A0A8H4QGV9</accession>
<gene>
    <name evidence="1" type="ORF">D9613_006702</name>
</gene>
<name>A0A8H4QGV9_9AGAR</name>